<reference evidence="2 3" key="2">
    <citation type="journal article" date="2015" name="Genome Announc.">
        <title>Genome Sequence of the Sulfate-Reducing Thermophilic Bacterium Thermodesulfovibrio yellowstonii Strain DSM 11347T (Phylum Nitrospirae).</title>
        <authorList>
            <person name="Bhatnagar S."/>
            <person name="Badger J.H."/>
            <person name="Madupu R."/>
            <person name="Khouri H.M."/>
            <person name="O'Connor E.M."/>
            <person name="Robb F.T."/>
            <person name="Ward N.L."/>
            <person name="Eisen J.A."/>
        </authorList>
    </citation>
    <scope>NUCLEOTIDE SEQUENCE [LARGE SCALE GENOMIC DNA]</scope>
    <source>
        <strain evidence="3">ATCC 51303 / DSM 11347 / YP87</strain>
    </source>
</reference>
<sequence>MRFIDTNFFLRYLTRDEEEKAYAVLELLKRIERNEEKVITSPLVMFELVFTLQSFYNCTREEIRDLVLPLISLRGLKLPFKKIFERALIDFPEKQISFADIFNYHFMIEHGIREIYSFDRDFDKFKDISRITLSEKS</sequence>
<dbReference type="Proteomes" id="UP000000718">
    <property type="component" value="Chromosome"/>
</dbReference>
<keyword evidence="3" id="KW-1185">Reference proteome</keyword>
<dbReference type="KEGG" id="tye:THEYE_A1967"/>
<dbReference type="PATRIC" id="fig|289376.4.peg.1922"/>
<gene>
    <name evidence="2" type="ordered locus">THEYE_A1967</name>
</gene>
<dbReference type="eggNOG" id="COG5611">
    <property type="taxonomic scope" value="Bacteria"/>
</dbReference>
<dbReference type="SUPFAM" id="SSF88723">
    <property type="entry name" value="PIN domain-like"/>
    <property type="match status" value="1"/>
</dbReference>
<evidence type="ECO:0000313" key="3">
    <source>
        <dbReference type="Proteomes" id="UP000000718"/>
    </source>
</evidence>
<proteinExistence type="predicted"/>
<organism evidence="2 3">
    <name type="scientific">Thermodesulfovibrio yellowstonii (strain ATCC 51303 / DSM 11347 / YP87)</name>
    <dbReference type="NCBI Taxonomy" id="289376"/>
    <lineage>
        <taxon>Bacteria</taxon>
        <taxon>Pseudomonadati</taxon>
        <taxon>Nitrospirota</taxon>
        <taxon>Thermodesulfovibrionia</taxon>
        <taxon>Thermodesulfovibrionales</taxon>
        <taxon>Thermodesulfovibrionaceae</taxon>
        <taxon>Thermodesulfovibrio</taxon>
    </lineage>
</organism>
<protein>
    <submittedName>
        <fullName evidence="2">PIN domain, putative</fullName>
    </submittedName>
</protein>
<dbReference type="HOGENOM" id="CLU_1850734_0_0_0"/>
<dbReference type="InParanoid" id="B5YIC6"/>
<accession>B5YIC6</accession>
<dbReference type="STRING" id="289376.THEYE_A1967"/>
<dbReference type="PANTHER" id="PTHR38826">
    <property type="entry name" value="RIBONUCLEASE VAPC13"/>
    <property type="match status" value="1"/>
</dbReference>
<dbReference type="Pfam" id="PF01850">
    <property type="entry name" value="PIN"/>
    <property type="match status" value="1"/>
</dbReference>
<dbReference type="RefSeq" id="WP_012545852.1">
    <property type="nucleotide sequence ID" value="NC_011296.1"/>
</dbReference>
<dbReference type="Gene3D" id="3.40.50.1010">
    <property type="entry name" value="5'-nuclease"/>
    <property type="match status" value="1"/>
</dbReference>
<dbReference type="PANTHER" id="PTHR38826:SF5">
    <property type="entry name" value="RIBONUCLEASE VAPC13"/>
    <property type="match status" value="1"/>
</dbReference>
<feature type="domain" description="PIN" evidence="1">
    <location>
        <begin position="3"/>
        <end position="126"/>
    </location>
</feature>
<dbReference type="EnsemblBacteria" id="ACI21128">
    <property type="protein sequence ID" value="ACI21128"/>
    <property type="gene ID" value="THEYE_A1967"/>
</dbReference>
<name>B5YIC6_THEYD</name>
<dbReference type="OrthoDB" id="32974at2"/>
<reference evidence="3" key="1">
    <citation type="submission" date="2008-08" db="EMBL/GenBank/DDBJ databases">
        <title>The complete genome sequence of Thermodesulfovibrio yellowstonii strain ATCC 51303 / DSM 11347 / YP87.</title>
        <authorList>
            <person name="Dodson R.J."/>
            <person name="Durkin A.S."/>
            <person name="Wu M."/>
            <person name="Eisen J."/>
            <person name="Sutton G."/>
        </authorList>
    </citation>
    <scope>NUCLEOTIDE SEQUENCE [LARGE SCALE GENOMIC DNA]</scope>
    <source>
        <strain evidence="3">ATCC 51303 / DSM 11347 / YP87</strain>
    </source>
</reference>
<dbReference type="InterPro" id="IPR029060">
    <property type="entry name" value="PIN-like_dom_sf"/>
</dbReference>
<dbReference type="EMBL" id="CP001147">
    <property type="protein sequence ID" value="ACI21128.1"/>
    <property type="molecule type" value="Genomic_DNA"/>
</dbReference>
<evidence type="ECO:0000259" key="1">
    <source>
        <dbReference type="Pfam" id="PF01850"/>
    </source>
</evidence>
<dbReference type="AlphaFoldDB" id="B5YIC6"/>
<evidence type="ECO:0000313" key="2">
    <source>
        <dbReference type="EMBL" id="ACI21128.1"/>
    </source>
</evidence>
<dbReference type="InterPro" id="IPR052106">
    <property type="entry name" value="PINc/VapC_TA"/>
</dbReference>
<dbReference type="InterPro" id="IPR002716">
    <property type="entry name" value="PIN_dom"/>
</dbReference>